<sequence length="217" mass="25514">CNISTTVPNLVLNSIHLQFHQIRPTLKTIHPLRVRHILYHLYPENVFIFQTIGFEKKKNCCLHAQLFNKSSHISVFKCERIDSPMLMIYNKLQWLLVPFGSVFPKTVFFCFHLALFFQKLFFFVSIYLKNCQSQCVVYKKEILLCGSSFVSDCYSYDITRKQYKSICSYPQHIKKNMDCVVADVRNNNDKISNDITLLSFGGWSNTNKDISRMYYKS</sequence>
<dbReference type="Proteomes" id="UP000023152">
    <property type="component" value="Unassembled WGS sequence"/>
</dbReference>
<comment type="caution">
    <text evidence="1">The sequence shown here is derived from an EMBL/GenBank/DDBJ whole genome shotgun (WGS) entry which is preliminary data.</text>
</comment>
<gene>
    <name evidence="1" type="ORF">RFI_36105</name>
</gene>
<feature type="non-terminal residue" evidence="1">
    <location>
        <position position="1"/>
    </location>
</feature>
<dbReference type="AlphaFoldDB" id="X6LKU3"/>
<protein>
    <submittedName>
        <fullName evidence="1">Uncharacterized protein</fullName>
    </submittedName>
</protein>
<accession>X6LKU3</accession>
<dbReference type="EMBL" id="ASPP01038568">
    <property type="protein sequence ID" value="ETO01335.1"/>
    <property type="molecule type" value="Genomic_DNA"/>
</dbReference>
<proteinExistence type="predicted"/>
<evidence type="ECO:0000313" key="1">
    <source>
        <dbReference type="EMBL" id="ETO01335.1"/>
    </source>
</evidence>
<keyword evidence="2" id="KW-1185">Reference proteome</keyword>
<evidence type="ECO:0000313" key="2">
    <source>
        <dbReference type="Proteomes" id="UP000023152"/>
    </source>
</evidence>
<name>X6LKU3_RETFI</name>
<reference evidence="1 2" key="1">
    <citation type="journal article" date="2013" name="Curr. Biol.">
        <title>The Genome of the Foraminiferan Reticulomyxa filosa.</title>
        <authorList>
            <person name="Glockner G."/>
            <person name="Hulsmann N."/>
            <person name="Schleicher M."/>
            <person name="Noegel A.A."/>
            <person name="Eichinger L."/>
            <person name="Gallinger C."/>
            <person name="Pawlowski J."/>
            <person name="Sierra R."/>
            <person name="Euteneuer U."/>
            <person name="Pillet L."/>
            <person name="Moustafa A."/>
            <person name="Platzer M."/>
            <person name="Groth M."/>
            <person name="Szafranski K."/>
            <person name="Schliwa M."/>
        </authorList>
    </citation>
    <scope>NUCLEOTIDE SEQUENCE [LARGE SCALE GENOMIC DNA]</scope>
</reference>
<feature type="non-terminal residue" evidence="1">
    <location>
        <position position="217"/>
    </location>
</feature>
<organism evidence="1 2">
    <name type="scientific">Reticulomyxa filosa</name>
    <dbReference type="NCBI Taxonomy" id="46433"/>
    <lineage>
        <taxon>Eukaryota</taxon>
        <taxon>Sar</taxon>
        <taxon>Rhizaria</taxon>
        <taxon>Retaria</taxon>
        <taxon>Foraminifera</taxon>
        <taxon>Monothalamids</taxon>
        <taxon>Reticulomyxidae</taxon>
        <taxon>Reticulomyxa</taxon>
    </lineage>
</organism>